<dbReference type="Gene3D" id="1.25.50.20">
    <property type="match status" value="1"/>
</dbReference>
<keyword evidence="2" id="KW-0031">Aminopeptidase</keyword>
<proteinExistence type="predicted"/>
<dbReference type="AlphaFoldDB" id="A0A139PRE7"/>
<dbReference type="Pfam" id="PF11838">
    <property type="entry name" value="ERAP1_C"/>
    <property type="match status" value="1"/>
</dbReference>
<accession>A0A139PRE7</accession>
<protein>
    <submittedName>
        <fullName evidence="2">Lysyl aminopeptidase</fullName>
        <ecNumber evidence="2">3.4.11.15</ecNumber>
    </submittedName>
</protein>
<dbReference type="InterPro" id="IPR024571">
    <property type="entry name" value="ERAP1-like_C_dom"/>
</dbReference>
<organism evidence="2 3">
    <name type="scientific">Streptococcus oralis</name>
    <dbReference type="NCBI Taxonomy" id="1303"/>
    <lineage>
        <taxon>Bacteria</taxon>
        <taxon>Bacillati</taxon>
        <taxon>Bacillota</taxon>
        <taxon>Bacilli</taxon>
        <taxon>Lactobacillales</taxon>
        <taxon>Streptococcaceae</taxon>
        <taxon>Streptococcus</taxon>
    </lineage>
</organism>
<dbReference type="GO" id="GO:0004177">
    <property type="term" value="F:aminopeptidase activity"/>
    <property type="evidence" value="ECO:0007669"/>
    <property type="project" value="UniProtKB-KW"/>
</dbReference>
<keyword evidence="2" id="KW-0378">Hydrolase</keyword>
<dbReference type="PATRIC" id="fig|1303.81.peg.323"/>
<gene>
    <name evidence="2" type="ORF">SORDD21_00261</name>
</gene>
<reference evidence="2 3" key="1">
    <citation type="submission" date="2016-01" db="EMBL/GenBank/DDBJ databases">
        <title>Highly variable Streptococcus oralis are common among viridans streptococci isolated from primates.</title>
        <authorList>
            <person name="Denapaite D."/>
            <person name="Rieger M."/>
            <person name="Koendgen S."/>
            <person name="Brueckner R."/>
            <person name="Ochigava I."/>
            <person name="Kappeler P."/>
            <person name="Maetz-Rensing K."/>
            <person name="Leendertz F."/>
            <person name="Hakenbeck R."/>
        </authorList>
    </citation>
    <scope>NUCLEOTIDE SEQUENCE [LARGE SCALE GENOMIC DNA]</scope>
    <source>
        <strain evidence="2 3">DD21</strain>
    </source>
</reference>
<evidence type="ECO:0000259" key="1">
    <source>
        <dbReference type="Pfam" id="PF11838"/>
    </source>
</evidence>
<feature type="domain" description="ERAP1-like C-terminal" evidence="1">
    <location>
        <begin position="4"/>
        <end position="143"/>
    </location>
</feature>
<dbReference type="EMBL" id="LQZP01000069">
    <property type="protein sequence ID" value="KXT92844.1"/>
    <property type="molecule type" value="Genomic_DNA"/>
</dbReference>
<keyword evidence="2" id="KW-0645">Protease</keyword>
<evidence type="ECO:0000313" key="2">
    <source>
        <dbReference type="EMBL" id="KXT92844.1"/>
    </source>
</evidence>
<dbReference type="Proteomes" id="UP000070053">
    <property type="component" value="Unassembled WGS sequence"/>
</dbReference>
<sequence>MKHHETKDLVATYLDLYTHATDAVFKRQLAAALAYSTDADNIQTLISSWKDKFVVKPQDLSSWYLQFLGHQATQETVWVWARENWDWIKAALGGDMSFDSFVIFPSHIFKTEERLAEYKEFFEPQLSDLALSRNIRMGIKDIAARVDLIKREKAAVEKVLKASK</sequence>
<evidence type="ECO:0000313" key="3">
    <source>
        <dbReference type="Proteomes" id="UP000070053"/>
    </source>
</evidence>
<dbReference type="EC" id="3.4.11.15" evidence="2"/>
<comment type="caution">
    <text evidence="2">The sequence shown here is derived from an EMBL/GenBank/DDBJ whole genome shotgun (WGS) entry which is preliminary data.</text>
</comment>
<name>A0A139PRE7_STROR</name>